<keyword evidence="3" id="KW-1185">Reference proteome</keyword>
<accession>A0A1H1XCP3</accession>
<name>A0A1H1XCP3_9PSED</name>
<dbReference type="SUPFAM" id="SSF103473">
    <property type="entry name" value="MFS general substrate transporter"/>
    <property type="match status" value="1"/>
</dbReference>
<dbReference type="RefSeq" id="WP_090207594.1">
    <property type="nucleotide sequence ID" value="NZ_LT629777.1"/>
</dbReference>
<feature type="transmembrane region" description="Helical" evidence="1">
    <location>
        <begin position="356"/>
        <end position="375"/>
    </location>
</feature>
<protein>
    <recommendedName>
        <fullName evidence="4">MFS transporter</fullName>
    </recommendedName>
</protein>
<gene>
    <name evidence="2" type="ORF">SAMN05216598_3849</name>
</gene>
<evidence type="ECO:0000313" key="3">
    <source>
        <dbReference type="Proteomes" id="UP000199524"/>
    </source>
</evidence>
<keyword evidence="1" id="KW-1133">Transmembrane helix</keyword>
<feature type="transmembrane region" description="Helical" evidence="1">
    <location>
        <begin position="76"/>
        <end position="96"/>
    </location>
</feature>
<dbReference type="Gene3D" id="1.20.1250.20">
    <property type="entry name" value="MFS general substrate transporter like domains"/>
    <property type="match status" value="1"/>
</dbReference>
<feature type="transmembrane region" description="Helical" evidence="1">
    <location>
        <begin position="199"/>
        <end position="224"/>
    </location>
</feature>
<dbReference type="GeneID" id="300208767"/>
<reference evidence="3" key="1">
    <citation type="submission" date="2016-10" db="EMBL/GenBank/DDBJ databases">
        <authorList>
            <person name="Varghese N."/>
            <person name="Submissions S."/>
        </authorList>
    </citation>
    <scope>NUCLEOTIDE SEQUENCE [LARGE SCALE GENOMIC DNA]</scope>
    <source>
        <strain evidence="3">ATCC 23835</strain>
    </source>
</reference>
<feature type="transmembrane region" description="Helical" evidence="1">
    <location>
        <begin position="102"/>
        <end position="123"/>
    </location>
</feature>
<dbReference type="Proteomes" id="UP000199524">
    <property type="component" value="Chromosome I"/>
</dbReference>
<feature type="transmembrane region" description="Helical" evidence="1">
    <location>
        <begin position="12"/>
        <end position="34"/>
    </location>
</feature>
<evidence type="ECO:0000256" key="1">
    <source>
        <dbReference type="SAM" id="Phobius"/>
    </source>
</evidence>
<feature type="transmembrane region" description="Helical" evidence="1">
    <location>
        <begin position="135"/>
        <end position="153"/>
    </location>
</feature>
<evidence type="ECO:0000313" key="2">
    <source>
        <dbReference type="EMBL" id="SDT07047.1"/>
    </source>
</evidence>
<dbReference type="EMBL" id="LT629777">
    <property type="protein sequence ID" value="SDT07047.1"/>
    <property type="molecule type" value="Genomic_DNA"/>
</dbReference>
<keyword evidence="1" id="KW-0472">Membrane</keyword>
<feature type="transmembrane region" description="Helical" evidence="1">
    <location>
        <begin position="326"/>
        <end position="350"/>
    </location>
</feature>
<proteinExistence type="predicted"/>
<feature type="transmembrane region" description="Helical" evidence="1">
    <location>
        <begin position="46"/>
        <end position="64"/>
    </location>
</feature>
<keyword evidence="1" id="KW-0812">Transmembrane</keyword>
<sequence length="386" mass="40155">MKATSTFGRSHVIAALALGSIGTLMIGLQPLLLGELLAAGRLSMEGVGIVAMGEIVSLGLGVVLGDILQSRVRFRLLMVVAALVAVCMDVATLQAMNDGSLMAVRTLAGFAQGVLVWGAVSLLLRAADPDRLSGLFMLLQTLAQAAIAALLAFTVLPRLGIAGGFVLLAVLTLGVLMLVRWQPERLPAILEEGRDTGFVWSTGPVLLLLIVFGQLCAIGALWAYLEPLGKSVGLDGPGAQWLIAGTLFMQVLGGAFGTLMVRRIPELSMLAMAALVLAAVGLGMHASIPGGAFGFLLLCGVFGFVWLSLTPFQIRLALRLDPSGRVAILIPAMQLLGSACGPLVASQWVVGDLADTVTLVSSVFSLGVVGLVASIRRYTHERAVAV</sequence>
<organism evidence="2 3">
    <name type="scientific">Pseudomonas asplenii</name>
    <dbReference type="NCBI Taxonomy" id="53407"/>
    <lineage>
        <taxon>Bacteria</taxon>
        <taxon>Pseudomonadati</taxon>
        <taxon>Pseudomonadota</taxon>
        <taxon>Gammaproteobacteria</taxon>
        <taxon>Pseudomonadales</taxon>
        <taxon>Pseudomonadaceae</taxon>
        <taxon>Pseudomonas</taxon>
    </lineage>
</organism>
<dbReference type="InterPro" id="IPR036259">
    <property type="entry name" value="MFS_trans_sf"/>
</dbReference>
<feature type="transmembrane region" description="Helical" evidence="1">
    <location>
        <begin position="267"/>
        <end position="286"/>
    </location>
</feature>
<feature type="transmembrane region" description="Helical" evidence="1">
    <location>
        <begin position="159"/>
        <end position="179"/>
    </location>
</feature>
<evidence type="ECO:0008006" key="4">
    <source>
        <dbReference type="Google" id="ProtNLM"/>
    </source>
</evidence>
<feature type="transmembrane region" description="Helical" evidence="1">
    <location>
        <begin position="292"/>
        <end position="314"/>
    </location>
</feature>
<dbReference type="AlphaFoldDB" id="A0A1H1XCP3"/>
<feature type="transmembrane region" description="Helical" evidence="1">
    <location>
        <begin position="239"/>
        <end position="260"/>
    </location>
</feature>